<sequence length="249" mass="27907">MAPLRFICFLLVLVLVYVRDSTAQTHQDMKKSVAAHGRELEAAGRSSTNVEKDDGVPGVAVLGGRKRMLKRGLAKEEVLNREDSISGAAHSVGNCNRRRKGILNVECKLRKRGPQPHRKDYALNMKHSGNSELLQNQQDERSVVKAKLLNSASLENSWMKSVDLTSTSRLAGSPENSEKRELQDSGDTFRNVQSQKLLDAADDEIVKLMSKDYQGHTPSRPPIHNNQPFERRTCDTIILFSFQILVLFL</sequence>
<dbReference type="EMBL" id="CM047898">
    <property type="protein sequence ID" value="KAJ0105941.1"/>
    <property type="molecule type" value="Genomic_DNA"/>
</dbReference>
<reference evidence="2" key="1">
    <citation type="journal article" date="2023" name="G3 (Bethesda)">
        <title>Genome assembly and association tests identify interacting loci associated with vigor, precocity, and sex in interspecific pistachio rootstocks.</title>
        <authorList>
            <person name="Palmer W."/>
            <person name="Jacygrad E."/>
            <person name="Sagayaradj S."/>
            <person name="Cavanaugh K."/>
            <person name="Han R."/>
            <person name="Bertier L."/>
            <person name="Beede B."/>
            <person name="Kafkas S."/>
            <person name="Golino D."/>
            <person name="Preece J."/>
            <person name="Michelmore R."/>
        </authorList>
    </citation>
    <scope>NUCLEOTIDE SEQUENCE [LARGE SCALE GENOMIC DNA]</scope>
</reference>
<evidence type="ECO:0000313" key="1">
    <source>
        <dbReference type="EMBL" id="KAJ0105941.1"/>
    </source>
</evidence>
<keyword evidence="2" id="KW-1185">Reference proteome</keyword>
<proteinExistence type="predicted"/>
<protein>
    <submittedName>
        <fullName evidence="1">Uncharacterized protein</fullName>
    </submittedName>
</protein>
<accession>A0ACC1C111</accession>
<dbReference type="Proteomes" id="UP001164250">
    <property type="component" value="Chromosome 2"/>
</dbReference>
<gene>
    <name evidence="1" type="ORF">Patl1_18971</name>
</gene>
<name>A0ACC1C111_9ROSI</name>
<evidence type="ECO:0000313" key="2">
    <source>
        <dbReference type="Proteomes" id="UP001164250"/>
    </source>
</evidence>
<comment type="caution">
    <text evidence="1">The sequence shown here is derived from an EMBL/GenBank/DDBJ whole genome shotgun (WGS) entry which is preliminary data.</text>
</comment>
<organism evidence="1 2">
    <name type="scientific">Pistacia atlantica</name>
    <dbReference type="NCBI Taxonomy" id="434234"/>
    <lineage>
        <taxon>Eukaryota</taxon>
        <taxon>Viridiplantae</taxon>
        <taxon>Streptophyta</taxon>
        <taxon>Embryophyta</taxon>
        <taxon>Tracheophyta</taxon>
        <taxon>Spermatophyta</taxon>
        <taxon>Magnoliopsida</taxon>
        <taxon>eudicotyledons</taxon>
        <taxon>Gunneridae</taxon>
        <taxon>Pentapetalae</taxon>
        <taxon>rosids</taxon>
        <taxon>malvids</taxon>
        <taxon>Sapindales</taxon>
        <taxon>Anacardiaceae</taxon>
        <taxon>Pistacia</taxon>
    </lineage>
</organism>